<dbReference type="InterPro" id="IPR000447">
    <property type="entry name" value="G3P_DH_FAD-dep"/>
</dbReference>
<protein>
    <recommendedName>
        <fullName evidence="9">Glycerol-3-phosphate dehydrogenase</fullName>
        <ecNumber evidence="9">1.1.5.3</ecNumber>
    </recommendedName>
</protein>
<evidence type="ECO:0000256" key="5">
    <source>
        <dbReference type="ARBA" id="ARBA00022798"/>
    </source>
</evidence>
<dbReference type="GO" id="GO:0016491">
    <property type="term" value="F:oxidoreductase activity"/>
    <property type="evidence" value="ECO:0007669"/>
    <property type="project" value="UniProtKB-KW"/>
</dbReference>
<feature type="domain" description="Alpha-glycerophosphate oxidase C-terminal" evidence="12">
    <location>
        <begin position="400"/>
        <end position="527"/>
    </location>
</feature>
<keyword evidence="14" id="KW-1185">Reference proteome</keyword>
<evidence type="ECO:0000313" key="14">
    <source>
        <dbReference type="Proteomes" id="UP001459714"/>
    </source>
</evidence>
<keyword evidence="5" id="KW-0319">Glycerol metabolism</keyword>
<comment type="pathway">
    <text evidence="2">Polyol metabolism; glycerol degradation via glycerol kinase pathway; glycerone phosphate from sn-glycerol 3-phosphate (aerobic route): step 1/1.</text>
</comment>
<dbReference type="PANTHER" id="PTHR11985:SF35">
    <property type="entry name" value="ANAEROBIC GLYCEROL-3-PHOSPHATE DEHYDROGENASE SUBUNIT A"/>
    <property type="match status" value="1"/>
</dbReference>
<evidence type="ECO:0000256" key="2">
    <source>
        <dbReference type="ARBA" id="ARBA00004977"/>
    </source>
</evidence>
<keyword evidence="6" id="KW-0274">FAD</keyword>
<evidence type="ECO:0000256" key="7">
    <source>
        <dbReference type="ARBA" id="ARBA00023002"/>
    </source>
</evidence>
<accession>A0ABU9JTD9</accession>
<feature type="coiled-coil region" evidence="10">
    <location>
        <begin position="450"/>
        <end position="477"/>
    </location>
</feature>
<dbReference type="PANTHER" id="PTHR11985">
    <property type="entry name" value="GLYCEROL-3-PHOSPHATE DEHYDROGENASE"/>
    <property type="match status" value="1"/>
</dbReference>
<evidence type="ECO:0000256" key="4">
    <source>
        <dbReference type="ARBA" id="ARBA00022630"/>
    </source>
</evidence>
<name>A0ABU9JTD9_9BACI</name>
<keyword evidence="7 9" id="KW-0560">Oxidoreductase</keyword>
<dbReference type="Gene3D" id="3.30.9.10">
    <property type="entry name" value="D-Amino Acid Oxidase, subunit A, domain 2"/>
    <property type="match status" value="1"/>
</dbReference>
<dbReference type="Pfam" id="PF01266">
    <property type="entry name" value="DAO"/>
    <property type="match status" value="1"/>
</dbReference>
<evidence type="ECO:0000256" key="3">
    <source>
        <dbReference type="ARBA" id="ARBA00007330"/>
    </source>
</evidence>
<organism evidence="13 14">
    <name type="scientific">Caldifermentibacillus hisashii</name>
    <dbReference type="NCBI Taxonomy" id="996558"/>
    <lineage>
        <taxon>Bacteria</taxon>
        <taxon>Bacillati</taxon>
        <taxon>Bacillota</taxon>
        <taxon>Bacilli</taxon>
        <taxon>Bacillales</taxon>
        <taxon>Bacillaceae</taxon>
        <taxon>Caldifermentibacillus</taxon>
    </lineage>
</organism>
<dbReference type="SUPFAM" id="SSF51905">
    <property type="entry name" value="FAD/NAD(P)-binding domain"/>
    <property type="match status" value="1"/>
</dbReference>
<dbReference type="InterPro" id="IPR031656">
    <property type="entry name" value="DAO_C"/>
</dbReference>
<evidence type="ECO:0000313" key="13">
    <source>
        <dbReference type="EMBL" id="MEL3956097.1"/>
    </source>
</evidence>
<dbReference type="EC" id="1.1.5.3" evidence="9"/>
<dbReference type="SUPFAM" id="SSF54373">
    <property type="entry name" value="FAD-linked reductases, C-terminal domain"/>
    <property type="match status" value="1"/>
</dbReference>
<dbReference type="Proteomes" id="UP001459714">
    <property type="component" value="Unassembled WGS sequence"/>
</dbReference>
<comment type="catalytic activity">
    <reaction evidence="8 9">
        <text>a quinone + sn-glycerol 3-phosphate = dihydroxyacetone phosphate + a quinol</text>
        <dbReference type="Rhea" id="RHEA:18977"/>
        <dbReference type="ChEBI" id="CHEBI:24646"/>
        <dbReference type="ChEBI" id="CHEBI:57597"/>
        <dbReference type="ChEBI" id="CHEBI:57642"/>
        <dbReference type="ChEBI" id="CHEBI:132124"/>
        <dbReference type="EC" id="1.1.5.3"/>
    </reaction>
</comment>
<comment type="cofactor">
    <cofactor evidence="1 9">
        <name>FAD</name>
        <dbReference type="ChEBI" id="CHEBI:57692"/>
    </cofactor>
</comment>
<dbReference type="PRINTS" id="PR01001">
    <property type="entry name" value="FADG3PDH"/>
</dbReference>
<evidence type="ECO:0000256" key="1">
    <source>
        <dbReference type="ARBA" id="ARBA00001974"/>
    </source>
</evidence>
<dbReference type="InterPro" id="IPR036188">
    <property type="entry name" value="FAD/NAD-bd_sf"/>
</dbReference>
<sequence>MTNFSTLKRNSSIEKLESEKFDLLIIGGGITGSGIALDAISRGLKVALVERYDFASGTSSRSTKLIHGGLKYLQNMDIPVVRETGMERAIVYKNALHLVHPIRMNFPIIKGESFNLLTLKTGLSLYDRLAKVKKEERHKIYNRQKTLENEPLFNRETVQGSGEYVEYRTDDSRLTLEVAKTAFEKGATLLNYAEVIDFIKDESSKITGAVVKDQLDQKIFKIYARYIVNAAGPWVDRVRKIDGGLDGKYTVPTKGIHIVFKHETIPVQKFTYFQHKGRLIAVIPRGDKVYVGSTETLYKYDMDDIHVQRHEVEYLIECLHSIFPSLKLDLSKVISSWAGVRPLIGEDGKSPAELSRHDEIFESENGLITIAGGKLTGYRKMAERVLQYIEKKEVGTFSKSRTDKIKLSGAQFNSADEIKEYIDKLYTQYQSLQISKENIEEFGYRYGSNTEKVIEAIKEYNEKYSNLEERSVAAEVKYTIENEMVATLSDFFDRRTSYLLFDPDKMKRNFHVVTREMATILNWNQQKVDEEVKRMEYIINKTTNFLDEEGVQTN</sequence>
<proteinExistence type="inferred from homology"/>
<evidence type="ECO:0000256" key="9">
    <source>
        <dbReference type="RuleBase" id="RU361217"/>
    </source>
</evidence>
<dbReference type="InterPro" id="IPR006076">
    <property type="entry name" value="FAD-dep_OxRdtase"/>
</dbReference>
<comment type="caution">
    <text evidence="13">The sequence shown here is derived from an EMBL/GenBank/DDBJ whole genome shotgun (WGS) entry which is preliminary data.</text>
</comment>
<keyword evidence="4 9" id="KW-0285">Flavoprotein</keyword>
<keyword evidence="10" id="KW-0175">Coiled coil</keyword>
<gene>
    <name evidence="13" type="ORF">NST17_02510</name>
</gene>
<dbReference type="Gene3D" id="1.10.8.870">
    <property type="entry name" value="Alpha-glycerophosphate oxidase, cap domain"/>
    <property type="match status" value="1"/>
</dbReference>
<evidence type="ECO:0000256" key="10">
    <source>
        <dbReference type="SAM" id="Coils"/>
    </source>
</evidence>
<dbReference type="InterPro" id="IPR038299">
    <property type="entry name" value="DAO_C_sf"/>
</dbReference>
<dbReference type="Gene3D" id="3.50.50.60">
    <property type="entry name" value="FAD/NAD(P)-binding domain"/>
    <property type="match status" value="1"/>
</dbReference>
<dbReference type="EMBL" id="JBBYAK010000001">
    <property type="protein sequence ID" value="MEL3956097.1"/>
    <property type="molecule type" value="Genomic_DNA"/>
</dbReference>
<dbReference type="RefSeq" id="WP_251241667.1">
    <property type="nucleotide sequence ID" value="NZ_CP163263.1"/>
</dbReference>
<evidence type="ECO:0000259" key="11">
    <source>
        <dbReference type="Pfam" id="PF01266"/>
    </source>
</evidence>
<evidence type="ECO:0000259" key="12">
    <source>
        <dbReference type="Pfam" id="PF16901"/>
    </source>
</evidence>
<feature type="domain" description="FAD dependent oxidoreductase" evidence="11">
    <location>
        <begin position="22"/>
        <end position="350"/>
    </location>
</feature>
<dbReference type="PROSITE" id="PS00977">
    <property type="entry name" value="FAD_G3PDH_1"/>
    <property type="match status" value="1"/>
</dbReference>
<dbReference type="Pfam" id="PF16901">
    <property type="entry name" value="DAO_C"/>
    <property type="match status" value="1"/>
</dbReference>
<reference evidence="13 14" key="1">
    <citation type="submission" date="2024-03" db="EMBL/GenBank/DDBJ databases">
        <title>Bacilli Hybrid Assemblies.</title>
        <authorList>
            <person name="Kovac J."/>
        </authorList>
    </citation>
    <scope>NUCLEOTIDE SEQUENCE [LARGE SCALE GENOMIC DNA]</scope>
    <source>
        <strain evidence="13 14">FSL M8-0022</strain>
    </source>
</reference>
<dbReference type="PROSITE" id="PS00978">
    <property type="entry name" value="FAD_G3PDH_2"/>
    <property type="match status" value="1"/>
</dbReference>
<comment type="similarity">
    <text evidence="3 9">Belongs to the FAD-dependent glycerol-3-phosphate dehydrogenase family.</text>
</comment>
<evidence type="ECO:0000256" key="8">
    <source>
        <dbReference type="ARBA" id="ARBA00049055"/>
    </source>
</evidence>
<evidence type="ECO:0000256" key="6">
    <source>
        <dbReference type="ARBA" id="ARBA00022827"/>
    </source>
</evidence>